<name>A0A4U7JJ02_9FIRM</name>
<dbReference type="KEGG" id="rher:EHE19_009265"/>
<protein>
    <submittedName>
        <fullName evidence="1">Uncharacterized protein</fullName>
    </submittedName>
</protein>
<evidence type="ECO:0000313" key="2">
    <source>
        <dbReference type="Proteomes" id="UP000306409"/>
    </source>
</evidence>
<dbReference type="AlphaFoldDB" id="A0A4U7JJ02"/>
<sequence>MNNRELIKGYTVDKFNKQLVASFANGGHKNYDSFIRFNMYLHSYVDLGYVSIEFSVKYVITKLTRYLKKKINRE</sequence>
<proteinExistence type="predicted"/>
<gene>
    <name evidence="1" type="ORF">EHE19_009265</name>
</gene>
<organism evidence="1 2">
    <name type="scientific">Ruminiclostridium herbifermentans</name>
    <dbReference type="NCBI Taxonomy" id="2488810"/>
    <lineage>
        <taxon>Bacteria</taxon>
        <taxon>Bacillati</taxon>
        <taxon>Bacillota</taxon>
        <taxon>Clostridia</taxon>
        <taxon>Eubacteriales</taxon>
        <taxon>Oscillospiraceae</taxon>
        <taxon>Ruminiclostridium</taxon>
    </lineage>
</organism>
<accession>A0A4U7JJ02</accession>
<reference evidence="1 2" key="1">
    <citation type="submission" date="2020-09" db="EMBL/GenBank/DDBJ databases">
        <title>Characterization and genome sequencing of Ruminiclostridium sp. nov. MA18.</title>
        <authorList>
            <person name="Rettenmaier R."/>
            <person name="Kowollik M.-L."/>
            <person name="Liebl W."/>
            <person name="Zverlov V."/>
        </authorList>
    </citation>
    <scope>NUCLEOTIDE SEQUENCE [LARGE SCALE GENOMIC DNA]</scope>
    <source>
        <strain evidence="1 2">MA18</strain>
    </source>
</reference>
<evidence type="ECO:0000313" key="1">
    <source>
        <dbReference type="EMBL" id="QNU68563.1"/>
    </source>
</evidence>
<dbReference type="RefSeq" id="WP_137696208.1">
    <property type="nucleotide sequence ID" value="NZ_CP061336.1"/>
</dbReference>
<dbReference type="Proteomes" id="UP000306409">
    <property type="component" value="Chromosome"/>
</dbReference>
<dbReference type="EMBL" id="CP061336">
    <property type="protein sequence ID" value="QNU68563.1"/>
    <property type="molecule type" value="Genomic_DNA"/>
</dbReference>
<keyword evidence="2" id="KW-1185">Reference proteome</keyword>